<proteinExistence type="predicted"/>
<dbReference type="InterPro" id="IPR009826">
    <property type="entry name" value="DNA_circ_N"/>
</dbReference>
<dbReference type="Proteomes" id="UP000298596">
    <property type="component" value="Plasmid p8"/>
</dbReference>
<dbReference type="AlphaFoldDB" id="A0A4D8QL15"/>
<evidence type="ECO:0000313" key="3">
    <source>
        <dbReference type="Proteomes" id="UP000298596"/>
    </source>
</evidence>
<gene>
    <name evidence="2" type="ORF">D3867_37275</name>
</gene>
<feature type="domain" description="DNA circulation N-terminal" evidence="1">
    <location>
        <begin position="7"/>
        <end position="93"/>
    </location>
</feature>
<dbReference type="Pfam" id="PF07157">
    <property type="entry name" value="DNA_circ_N"/>
    <property type="match status" value="1"/>
</dbReference>
<sequence>MAWRAQLRPASFRGVPFKVDGDELAAGRRVQLHEYPQRDKPFVEDLGRAARKITVTGYVIGPDYMAGRDRLLAALEQAGPGDLVHPQFGTLRVAVGGDCRVAHSADEGGLCRFSLSFIEAGELSFPAGTANSPAQTRLKADALSTASAADFAKAFGVDGYADFVRDGAMRDLTTAVSLAERVLRGGGAGASSLLSGLLGDADRLFGSPWALAQRVLGLIRSFTATGGGGGSATTSAATAWTGVARSSPAARPVAALLQVASYTAPAPTYARATPARQQQAANSTALAALVRQSALVHAAEVTAAAEWPVHQEVIAARDELAARIDAETLRPDVPDDTFRALTDLRVAVVQDLTARSAGAARLATVTPTAVQPSVVLAYDLYEDAARGDDIVARNRVAHPGFVPPEPLKVLT</sequence>
<name>A0A4D8QL15_AZOBR</name>
<geneLocation type="plasmid" evidence="2 3">
    <name>p8</name>
</geneLocation>
<protein>
    <recommendedName>
        <fullName evidence="1">DNA circulation N-terminal domain-containing protein</fullName>
    </recommendedName>
</protein>
<keyword evidence="2" id="KW-0614">Plasmid</keyword>
<evidence type="ECO:0000259" key="1">
    <source>
        <dbReference type="Pfam" id="PF07157"/>
    </source>
</evidence>
<reference evidence="2 3" key="1">
    <citation type="submission" date="2018-09" db="EMBL/GenBank/DDBJ databases">
        <title>Whole genome based analysis of evolution and adaptive divergence in Indian and Brazilian strains of Azospirillum brasilense.</title>
        <authorList>
            <person name="Singh C."/>
            <person name="Tripathi A.K."/>
        </authorList>
    </citation>
    <scope>NUCLEOTIDE SEQUENCE [LARGE SCALE GENOMIC DNA]</scope>
    <source>
        <strain evidence="2 3">MTCC4036</strain>
        <plasmid evidence="2 3">p8</plasmid>
    </source>
</reference>
<dbReference type="EMBL" id="CP032338">
    <property type="protein sequence ID" value="QCO07539.1"/>
    <property type="molecule type" value="Genomic_DNA"/>
</dbReference>
<organism evidence="2 3">
    <name type="scientific">Azospirillum brasilense</name>
    <dbReference type="NCBI Taxonomy" id="192"/>
    <lineage>
        <taxon>Bacteria</taxon>
        <taxon>Pseudomonadati</taxon>
        <taxon>Pseudomonadota</taxon>
        <taxon>Alphaproteobacteria</taxon>
        <taxon>Rhodospirillales</taxon>
        <taxon>Azospirillaceae</taxon>
        <taxon>Azospirillum</taxon>
    </lineage>
</organism>
<accession>A0A4D8QL15</accession>
<evidence type="ECO:0000313" key="2">
    <source>
        <dbReference type="EMBL" id="QCO07539.1"/>
    </source>
</evidence>